<dbReference type="EMBL" id="JBEAAL010000016">
    <property type="protein sequence ID" value="MEQ1407110.1"/>
    <property type="molecule type" value="Genomic_DNA"/>
</dbReference>
<dbReference type="PANTHER" id="PTHR35893">
    <property type="entry name" value="INNER MEMBRANE PROTEIN-RELATED"/>
    <property type="match status" value="1"/>
</dbReference>
<comment type="caution">
    <text evidence="2">The sequence shown here is derived from an EMBL/GenBank/DDBJ whole genome shotgun (WGS) entry which is preliminary data.</text>
</comment>
<gene>
    <name evidence="2" type="ORF">ABK249_19450</name>
</gene>
<dbReference type="RefSeq" id="WP_037154624.1">
    <property type="nucleotide sequence ID" value="NZ_JBEAAL010000016.1"/>
</dbReference>
<name>A0ABV0M5J6_9HYPH</name>
<dbReference type="Proteomes" id="UP001496627">
    <property type="component" value="Unassembled WGS sequence"/>
</dbReference>
<accession>A0ABV0M5J6</accession>
<sequence>MPTANPTSEFARGGNGQNSASSKEIEAQLQQLREDIASLAKTVAAVGNEKASEYKGKARRAAHEAADASMHMVEAAREQAVSLERDLERQIRTNPIQSVAIAAGVGFLFALMMRRS</sequence>
<evidence type="ECO:0000256" key="1">
    <source>
        <dbReference type="SAM" id="MobiDB-lite"/>
    </source>
</evidence>
<reference evidence="2 3" key="1">
    <citation type="submission" date="2024-05" db="EMBL/GenBank/DDBJ databases">
        <title>Neorhizobium sp. Rsf11, a plant growth promoting and heavy metal resistant PAH-degrader.</title>
        <authorList>
            <person name="Golubev S.N."/>
            <person name="Muratova A.Y."/>
            <person name="Markelova M.I."/>
        </authorList>
    </citation>
    <scope>NUCLEOTIDE SEQUENCE [LARGE SCALE GENOMIC DNA]</scope>
    <source>
        <strain evidence="2 3">Rsf11</strain>
    </source>
</reference>
<dbReference type="PANTHER" id="PTHR35893:SF3">
    <property type="entry name" value="INNER MEMBRANE PROTEIN"/>
    <property type="match status" value="1"/>
</dbReference>
<keyword evidence="3" id="KW-1185">Reference proteome</keyword>
<evidence type="ECO:0000313" key="2">
    <source>
        <dbReference type="EMBL" id="MEQ1407110.1"/>
    </source>
</evidence>
<organism evidence="2 3">
    <name type="scientific">Neorhizobium phenanthreniclasticum</name>
    <dbReference type="NCBI Taxonomy" id="3157917"/>
    <lineage>
        <taxon>Bacteria</taxon>
        <taxon>Pseudomonadati</taxon>
        <taxon>Pseudomonadota</taxon>
        <taxon>Alphaproteobacteria</taxon>
        <taxon>Hyphomicrobiales</taxon>
        <taxon>Rhizobiaceae</taxon>
        <taxon>Rhizobium/Agrobacterium group</taxon>
        <taxon>Neorhizobium</taxon>
    </lineage>
</organism>
<evidence type="ECO:0000313" key="3">
    <source>
        <dbReference type="Proteomes" id="UP001496627"/>
    </source>
</evidence>
<feature type="region of interest" description="Disordered" evidence="1">
    <location>
        <begin position="1"/>
        <end position="26"/>
    </location>
</feature>
<protein>
    <submittedName>
        <fullName evidence="2">DUF883 family protein</fullName>
    </submittedName>
</protein>
<dbReference type="InterPro" id="IPR010279">
    <property type="entry name" value="YqjD/ElaB"/>
</dbReference>
<proteinExistence type="predicted"/>